<dbReference type="eggNOG" id="ENOG502R1BY">
    <property type="taxonomic scope" value="Eukaryota"/>
</dbReference>
<evidence type="ECO:0000256" key="4">
    <source>
        <dbReference type="ARBA" id="ARBA00022723"/>
    </source>
</evidence>
<evidence type="ECO:0000256" key="9">
    <source>
        <dbReference type="ARBA" id="ARBA00048233"/>
    </source>
</evidence>
<dbReference type="EMBL" id="KI964088">
    <property type="protein sequence ID" value="EUC41742.1"/>
    <property type="molecule type" value="Genomic_DNA"/>
</dbReference>
<dbReference type="Pfam" id="PF18132">
    <property type="entry name" value="Tyrosinase_C"/>
    <property type="match status" value="1"/>
</dbReference>
<dbReference type="GeneID" id="19118671"/>
<evidence type="ECO:0000313" key="14">
    <source>
        <dbReference type="EMBL" id="EUC41742.1"/>
    </source>
</evidence>
<dbReference type="InterPro" id="IPR008922">
    <property type="entry name" value="Di-copper_centre_dom_sf"/>
</dbReference>
<feature type="domain" description="Tyrosinase copper-binding" evidence="13">
    <location>
        <begin position="359"/>
        <end position="370"/>
    </location>
</feature>
<evidence type="ECO:0000256" key="7">
    <source>
        <dbReference type="ARBA" id="ARBA00023033"/>
    </source>
</evidence>
<feature type="signal peptide" evidence="12">
    <location>
        <begin position="1"/>
        <end position="26"/>
    </location>
</feature>
<dbReference type="OrthoDB" id="6132182at2759"/>
<feature type="region of interest" description="Disordered" evidence="11">
    <location>
        <begin position="711"/>
        <end position="747"/>
    </location>
</feature>
<dbReference type="PROSITE" id="PS00498">
    <property type="entry name" value="TYROSINASE_2"/>
    <property type="match status" value="1"/>
</dbReference>
<sequence>MANFSKPIGMMSMVFAFLSLLQFTVALQHGAHHNHAAFAGHSSEDLVKRHLQEIEGELQKRQSGGPIPIKGVCSNGYASNGDCNGGSSAAARLEIRDLARDADAWNLFILGMERFMAKDKRDVLSYYQVSGVHGRPFVSWNNFPSPLVNNAGFCPHGMTLFGSWHRPYLAAYEQAWYLCVLEVIQEFPSSQQGRLRQIASTLRMPFFDYARDPGNNAPAVPTLIRDQTVTVNKPQGSVRIANPLYSYSFGSSLPSEMGGGPWNSFPVTLRRPVANPTRSNNNEMNARYASARLSIRDRIFALFSSKPNWGAASTAAIGVRTALSGGGVDSIESVHDLIHSISGGESGGHMAYLDVAAFDPLFWLHHTNIDRLLAMLQIISPNTYVANGNVVRPMAQWNQGEPKNAYTPLKPFTKDAAGNYYTSQDVYETRTLGYFYPDTSSNSYDQVVRSINSLYAANGRSMSKRDSDVSETGQYLGRPIKEGEYHTILSVTADKYALEGSYVVHCFVGKPGNNSTANSTAPYPIKANSTLSASISLGTAGVSVGISIGGDDSDDSDDSEEGEAAYDPSTDYTQASNYVGSYGIIGGMMAGGSNSSQPVMTEGSVPLTTCLQGKLASGELESLTPEHIEAYLKDNLYYKVVGVNGELDPDTLPNFHISVKCNKAKPAASENELPDLSAPYTVLPKATEHLPAGKPFTYTPTPLDIPVISEPGYTQPTAPGYESPNAPGNKPTAPGSSHPSYPSYGGSNPTLPWQEPGYCYSKQTIEYVDEAGNFLYSQMVSGH</sequence>
<evidence type="ECO:0000259" key="13">
    <source>
        <dbReference type="PROSITE" id="PS00498"/>
    </source>
</evidence>
<evidence type="ECO:0000256" key="12">
    <source>
        <dbReference type="SAM" id="SignalP"/>
    </source>
</evidence>
<keyword evidence="4" id="KW-0479">Metal-binding</keyword>
<dbReference type="InterPro" id="IPR002227">
    <property type="entry name" value="Tyrosinase_Cu-bd"/>
</dbReference>
<evidence type="ECO:0000256" key="1">
    <source>
        <dbReference type="ARBA" id="ARBA00001973"/>
    </source>
</evidence>
<evidence type="ECO:0000313" key="15">
    <source>
        <dbReference type="Proteomes" id="UP000054032"/>
    </source>
</evidence>
<evidence type="ECO:0000256" key="3">
    <source>
        <dbReference type="ARBA" id="ARBA00011906"/>
    </source>
</evidence>
<reference evidence="14 15" key="1">
    <citation type="journal article" date="2013" name="PLoS Genet.">
        <title>Comparative genome structure, secondary metabolite, and effector coding capacity across Cochliobolus pathogens.</title>
        <authorList>
            <person name="Condon B.J."/>
            <person name="Leng Y."/>
            <person name="Wu D."/>
            <person name="Bushley K.E."/>
            <person name="Ohm R.A."/>
            <person name="Otillar R."/>
            <person name="Martin J."/>
            <person name="Schackwitz W."/>
            <person name="Grimwood J."/>
            <person name="MohdZainudin N."/>
            <person name="Xue C."/>
            <person name="Wang R."/>
            <person name="Manning V.A."/>
            <person name="Dhillon B."/>
            <person name="Tu Z.J."/>
            <person name="Steffenson B.J."/>
            <person name="Salamov A."/>
            <person name="Sun H."/>
            <person name="Lowry S."/>
            <person name="LaButti K."/>
            <person name="Han J."/>
            <person name="Copeland A."/>
            <person name="Lindquist E."/>
            <person name="Barry K."/>
            <person name="Schmutz J."/>
            <person name="Baker S.E."/>
            <person name="Ciuffetti L.M."/>
            <person name="Grigoriev I.V."/>
            <person name="Zhong S."/>
            <person name="Turgeon B.G."/>
        </authorList>
    </citation>
    <scope>NUCLEOTIDE SEQUENCE [LARGE SCALE GENOMIC DNA]</scope>
    <source>
        <strain evidence="14 15">ATCC 44560</strain>
    </source>
</reference>
<dbReference type="HOGENOM" id="CLU_013691_3_0_1"/>
<feature type="compositionally biased region" description="Low complexity" evidence="11">
    <location>
        <begin position="734"/>
        <end position="747"/>
    </location>
</feature>
<keyword evidence="15" id="KW-1185">Reference proteome</keyword>
<name>W6YQP8_COCMI</name>
<dbReference type="Pfam" id="PF00264">
    <property type="entry name" value="Tyrosinase"/>
    <property type="match status" value="1"/>
</dbReference>
<comment type="cofactor">
    <cofactor evidence="1">
        <name>Cu(2+)</name>
        <dbReference type="ChEBI" id="CHEBI:29036"/>
    </cofactor>
</comment>
<dbReference type="GO" id="GO:0046872">
    <property type="term" value="F:metal ion binding"/>
    <property type="evidence" value="ECO:0007669"/>
    <property type="project" value="UniProtKB-KW"/>
</dbReference>
<protein>
    <recommendedName>
        <fullName evidence="3">tyrosinase</fullName>
        <ecNumber evidence="3">1.14.18.1</ecNumber>
    </recommendedName>
</protein>
<comment type="catalytic activity">
    <reaction evidence="10">
        <text>L-tyrosine + O2 = L-dopaquinone + H2O</text>
        <dbReference type="Rhea" id="RHEA:18117"/>
        <dbReference type="ChEBI" id="CHEBI:15377"/>
        <dbReference type="ChEBI" id="CHEBI:15379"/>
        <dbReference type="ChEBI" id="CHEBI:57924"/>
        <dbReference type="ChEBI" id="CHEBI:58315"/>
        <dbReference type="EC" id="1.14.18.1"/>
    </reaction>
</comment>
<dbReference type="SUPFAM" id="SSF48056">
    <property type="entry name" value="Di-copper centre-containing domain"/>
    <property type="match status" value="1"/>
</dbReference>
<dbReference type="Proteomes" id="UP000054032">
    <property type="component" value="Unassembled WGS sequence"/>
</dbReference>
<keyword evidence="7" id="KW-0503">Monooxygenase</keyword>
<dbReference type="KEGG" id="bor:COCMIDRAFT_105359"/>
<dbReference type="EC" id="1.14.18.1" evidence="3"/>
<dbReference type="STRING" id="930090.W6YQP8"/>
<proteinExistence type="inferred from homology"/>
<evidence type="ECO:0000256" key="5">
    <source>
        <dbReference type="ARBA" id="ARBA00023002"/>
    </source>
</evidence>
<keyword evidence="8" id="KW-0470">Melanin biosynthesis</keyword>
<feature type="chain" id="PRO_5004889115" description="tyrosinase" evidence="12">
    <location>
        <begin position="27"/>
        <end position="783"/>
    </location>
</feature>
<keyword evidence="5" id="KW-0560">Oxidoreductase</keyword>
<gene>
    <name evidence="14" type="ORF">COCMIDRAFT_105359</name>
</gene>
<accession>W6YQP8</accession>
<keyword evidence="12" id="KW-0732">Signal</keyword>
<dbReference type="AlphaFoldDB" id="W6YQP8"/>
<dbReference type="RefSeq" id="XP_007691737.1">
    <property type="nucleotide sequence ID" value="XM_007693547.1"/>
</dbReference>
<evidence type="ECO:0000256" key="10">
    <source>
        <dbReference type="ARBA" id="ARBA00048881"/>
    </source>
</evidence>
<dbReference type="InterPro" id="IPR041640">
    <property type="entry name" value="Tyrosinase_C"/>
</dbReference>
<keyword evidence="6" id="KW-0186">Copper</keyword>
<dbReference type="PANTHER" id="PTHR11474:SF76">
    <property type="entry name" value="SHKT DOMAIN-CONTAINING PROTEIN"/>
    <property type="match status" value="1"/>
</dbReference>
<dbReference type="GO" id="GO:0042438">
    <property type="term" value="P:melanin biosynthetic process"/>
    <property type="evidence" value="ECO:0007669"/>
    <property type="project" value="UniProtKB-KW"/>
</dbReference>
<dbReference type="PRINTS" id="PR00092">
    <property type="entry name" value="TYROSINASE"/>
</dbReference>
<evidence type="ECO:0000256" key="11">
    <source>
        <dbReference type="SAM" id="MobiDB-lite"/>
    </source>
</evidence>
<feature type="region of interest" description="Disordered" evidence="11">
    <location>
        <begin position="548"/>
        <end position="572"/>
    </location>
</feature>
<evidence type="ECO:0000256" key="2">
    <source>
        <dbReference type="ARBA" id="ARBA00009928"/>
    </source>
</evidence>
<dbReference type="Gene3D" id="1.10.1280.10">
    <property type="entry name" value="Di-copper center containing domain from catechol oxidase"/>
    <property type="match status" value="1"/>
</dbReference>
<evidence type="ECO:0000256" key="8">
    <source>
        <dbReference type="ARBA" id="ARBA00023101"/>
    </source>
</evidence>
<dbReference type="GO" id="GO:0004503">
    <property type="term" value="F:tyrosinase activity"/>
    <property type="evidence" value="ECO:0007669"/>
    <property type="project" value="UniProtKB-EC"/>
</dbReference>
<comment type="catalytic activity">
    <reaction evidence="9">
        <text>2 L-dopa + O2 = 2 L-dopaquinone + 2 H2O</text>
        <dbReference type="Rhea" id="RHEA:34287"/>
        <dbReference type="ChEBI" id="CHEBI:15377"/>
        <dbReference type="ChEBI" id="CHEBI:15379"/>
        <dbReference type="ChEBI" id="CHEBI:57504"/>
        <dbReference type="ChEBI" id="CHEBI:57924"/>
        <dbReference type="EC" id="1.14.18.1"/>
    </reaction>
</comment>
<dbReference type="InterPro" id="IPR050316">
    <property type="entry name" value="Tyrosinase/Hemocyanin"/>
</dbReference>
<organism evidence="14 15">
    <name type="scientific">Bipolaris oryzae ATCC 44560</name>
    <dbReference type="NCBI Taxonomy" id="930090"/>
    <lineage>
        <taxon>Eukaryota</taxon>
        <taxon>Fungi</taxon>
        <taxon>Dikarya</taxon>
        <taxon>Ascomycota</taxon>
        <taxon>Pezizomycotina</taxon>
        <taxon>Dothideomycetes</taxon>
        <taxon>Pleosporomycetidae</taxon>
        <taxon>Pleosporales</taxon>
        <taxon>Pleosporineae</taxon>
        <taxon>Pleosporaceae</taxon>
        <taxon>Bipolaris</taxon>
    </lineage>
</organism>
<comment type="similarity">
    <text evidence="2">Belongs to the tyrosinase family.</text>
</comment>
<dbReference type="PANTHER" id="PTHR11474">
    <property type="entry name" value="TYROSINASE FAMILY MEMBER"/>
    <property type="match status" value="1"/>
</dbReference>
<evidence type="ECO:0000256" key="6">
    <source>
        <dbReference type="ARBA" id="ARBA00023008"/>
    </source>
</evidence>
<feature type="compositionally biased region" description="Acidic residues" evidence="11">
    <location>
        <begin position="551"/>
        <end position="564"/>
    </location>
</feature>